<dbReference type="InterPro" id="IPR000760">
    <property type="entry name" value="Inositol_monophosphatase-like"/>
</dbReference>
<keyword evidence="2 5" id="KW-0479">Metal-binding</keyword>
<dbReference type="GO" id="GO:0007165">
    <property type="term" value="P:signal transduction"/>
    <property type="evidence" value="ECO:0007669"/>
    <property type="project" value="TreeGrafter"/>
</dbReference>
<dbReference type="GeneID" id="17262899"/>
<evidence type="ECO:0000256" key="1">
    <source>
        <dbReference type="ARBA" id="ARBA00009759"/>
    </source>
</evidence>
<feature type="binding site" evidence="5">
    <location>
        <position position="88"/>
    </location>
    <ligand>
        <name>Mg(2+)</name>
        <dbReference type="ChEBI" id="CHEBI:18420"/>
        <label>1</label>
        <note>catalytic</note>
    </ligand>
</feature>
<dbReference type="EnsemblProtists" id="EOD16751">
    <property type="protein sequence ID" value="EOD16751"/>
    <property type="gene ID" value="EMIHUDRAFT_210267"/>
</dbReference>
<evidence type="ECO:0000313" key="6">
    <source>
        <dbReference type="EnsemblProtists" id="EOD16751"/>
    </source>
</evidence>
<keyword evidence="7" id="KW-1185">Reference proteome</keyword>
<keyword evidence="3" id="KW-0378">Hydrolase</keyword>
<dbReference type="OMA" id="GENMRAT"/>
<comment type="cofactor">
    <cofactor evidence="5">
        <name>Mg(2+)</name>
        <dbReference type="ChEBI" id="CHEBI:18420"/>
    </cofactor>
</comment>
<dbReference type="Gene3D" id="3.30.540.10">
    <property type="entry name" value="Fructose-1,6-Bisphosphatase, subunit A, domain 1"/>
    <property type="match status" value="1"/>
</dbReference>
<evidence type="ECO:0000256" key="4">
    <source>
        <dbReference type="ARBA" id="ARBA00022842"/>
    </source>
</evidence>
<proteinExistence type="inferred from homology"/>
<dbReference type="HOGENOM" id="CLU_044118_1_0_1"/>
<dbReference type="PRINTS" id="PR00377">
    <property type="entry name" value="IMPHPHTASES"/>
</dbReference>
<feature type="binding site" evidence="5">
    <location>
        <position position="112"/>
    </location>
    <ligand>
        <name>Mg(2+)</name>
        <dbReference type="ChEBI" id="CHEBI:18420"/>
        <label>1</label>
        <note>catalytic</note>
    </ligand>
</feature>
<dbReference type="AlphaFoldDB" id="A0A0D3IZR6"/>
<name>A0A0D3IZR6_EMIH1</name>
<dbReference type="Proteomes" id="UP000013827">
    <property type="component" value="Unassembled WGS sequence"/>
</dbReference>
<reference evidence="7" key="1">
    <citation type="journal article" date="2013" name="Nature">
        <title>Pan genome of the phytoplankton Emiliania underpins its global distribution.</title>
        <authorList>
            <person name="Read B.A."/>
            <person name="Kegel J."/>
            <person name="Klute M.J."/>
            <person name="Kuo A."/>
            <person name="Lefebvre S.C."/>
            <person name="Maumus F."/>
            <person name="Mayer C."/>
            <person name="Miller J."/>
            <person name="Monier A."/>
            <person name="Salamov A."/>
            <person name="Young J."/>
            <person name="Aguilar M."/>
            <person name="Claverie J.M."/>
            <person name="Frickenhaus S."/>
            <person name="Gonzalez K."/>
            <person name="Herman E.K."/>
            <person name="Lin Y.C."/>
            <person name="Napier J."/>
            <person name="Ogata H."/>
            <person name="Sarno A.F."/>
            <person name="Shmutz J."/>
            <person name="Schroeder D."/>
            <person name="de Vargas C."/>
            <person name="Verret F."/>
            <person name="von Dassow P."/>
            <person name="Valentin K."/>
            <person name="Van de Peer Y."/>
            <person name="Wheeler G."/>
            <person name="Dacks J.B."/>
            <person name="Delwiche C.F."/>
            <person name="Dyhrman S.T."/>
            <person name="Glockner G."/>
            <person name="John U."/>
            <person name="Richards T."/>
            <person name="Worden A.Z."/>
            <person name="Zhang X."/>
            <person name="Grigoriev I.V."/>
            <person name="Allen A.E."/>
            <person name="Bidle K."/>
            <person name="Borodovsky M."/>
            <person name="Bowler C."/>
            <person name="Brownlee C."/>
            <person name="Cock J.M."/>
            <person name="Elias M."/>
            <person name="Gladyshev V.N."/>
            <person name="Groth M."/>
            <person name="Guda C."/>
            <person name="Hadaegh A."/>
            <person name="Iglesias-Rodriguez M.D."/>
            <person name="Jenkins J."/>
            <person name="Jones B.M."/>
            <person name="Lawson T."/>
            <person name="Leese F."/>
            <person name="Lindquist E."/>
            <person name="Lobanov A."/>
            <person name="Lomsadze A."/>
            <person name="Malik S.B."/>
            <person name="Marsh M.E."/>
            <person name="Mackinder L."/>
            <person name="Mock T."/>
            <person name="Mueller-Roeber B."/>
            <person name="Pagarete A."/>
            <person name="Parker M."/>
            <person name="Probert I."/>
            <person name="Quesneville H."/>
            <person name="Raines C."/>
            <person name="Rensing S.A."/>
            <person name="Riano-Pachon D.M."/>
            <person name="Richier S."/>
            <person name="Rokitta S."/>
            <person name="Shiraiwa Y."/>
            <person name="Soanes D.M."/>
            <person name="van der Giezen M."/>
            <person name="Wahlund T.M."/>
            <person name="Williams B."/>
            <person name="Wilson W."/>
            <person name="Wolfe G."/>
            <person name="Wurch L.L."/>
        </authorList>
    </citation>
    <scope>NUCLEOTIDE SEQUENCE</scope>
</reference>
<feature type="binding site" evidence="5">
    <location>
        <position position="109"/>
    </location>
    <ligand>
        <name>Mg(2+)</name>
        <dbReference type="ChEBI" id="CHEBI:18420"/>
        <label>1</label>
        <note>catalytic</note>
    </ligand>
</feature>
<dbReference type="Pfam" id="PF00459">
    <property type="entry name" value="Inositol_P"/>
    <property type="match status" value="1"/>
</dbReference>
<dbReference type="InterPro" id="IPR020583">
    <property type="entry name" value="Inositol_monoP_metal-BS"/>
</dbReference>
<dbReference type="Gene3D" id="3.40.190.80">
    <property type="match status" value="1"/>
</dbReference>
<dbReference type="eggNOG" id="KOG2951">
    <property type="taxonomic scope" value="Eukaryota"/>
</dbReference>
<feature type="binding site" evidence="5">
    <location>
        <position position="111"/>
    </location>
    <ligand>
        <name>Mg(2+)</name>
        <dbReference type="ChEBI" id="CHEBI:18420"/>
        <label>1</label>
        <note>catalytic</note>
    </ligand>
</feature>
<reference evidence="6" key="2">
    <citation type="submission" date="2024-10" db="UniProtKB">
        <authorList>
            <consortium name="EnsemblProtists"/>
        </authorList>
    </citation>
    <scope>IDENTIFICATION</scope>
</reference>
<evidence type="ECO:0000256" key="5">
    <source>
        <dbReference type="PIRSR" id="PIRSR600760-2"/>
    </source>
</evidence>
<accession>A0A0D3IZR6</accession>
<dbReference type="GO" id="GO:0008934">
    <property type="term" value="F:inositol monophosphate 1-phosphatase activity"/>
    <property type="evidence" value="ECO:0007669"/>
    <property type="project" value="TreeGrafter"/>
</dbReference>
<dbReference type="GO" id="GO:0046872">
    <property type="term" value="F:metal ion binding"/>
    <property type="evidence" value="ECO:0007669"/>
    <property type="project" value="UniProtKB-KW"/>
</dbReference>
<dbReference type="GO" id="GO:0006020">
    <property type="term" value="P:inositol metabolic process"/>
    <property type="evidence" value="ECO:0007669"/>
    <property type="project" value="TreeGrafter"/>
</dbReference>
<keyword evidence="4 5" id="KW-0460">Magnesium</keyword>
<evidence type="ECO:0000256" key="3">
    <source>
        <dbReference type="ARBA" id="ARBA00022801"/>
    </source>
</evidence>
<dbReference type="KEGG" id="ehx:EMIHUDRAFT_210267"/>
<comment type="similarity">
    <text evidence="1">Belongs to the inositol monophosphatase superfamily.</text>
</comment>
<dbReference type="STRING" id="2903.R1E133"/>
<evidence type="ECO:0000256" key="2">
    <source>
        <dbReference type="ARBA" id="ARBA00022723"/>
    </source>
</evidence>
<dbReference type="PaxDb" id="2903-EOD16751"/>
<protein>
    <recommendedName>
        <fullName evidence="8">Inositol-phosphate phosphatase</fullName>
    </recommendedName>
</protein>
<evidence type="ECO:0008006" key="8">
    <source>
        <dbReference type="Google" id="ProtNLM"/>
    </source>
</evidence>
<organism evidence="6 7">
    <name type="scientific">Emiliania huxleyi (strain CCMP1516)</name>
    <dbReference type="NCBI Taxonomy" id="280463"/>
    <lineage>
        <taxon>Eukaryota</taxon>
        <taxon>Haptista</taxon>
        <taxon>Haptophyta</taxon>
        <taxon>Prymnesiophyceae</taxon>
        <taxon>Isochrysidales</taxon>
        <taxon>Noelaerhabdaceae</taxon>
        <taxon>Emiliania</taxon>
    </lineage>
</organism>
<evidence type="ECO:0000313" key="7">
    <source>
        <dbReference type="Proteomes" id="UP000013827"/>
    </source>
</evidence>
<dbReference type="RefSeq" id="XP_005769180.1">
    <property type="nucleotide sequence ID" value="XM_005769123.1"/>
</dbReference>
<dbReference type="PROSITE" id="PS00629">
    <property type="entry name" value="IMP_1"/>
    <property type="match status" value="1"/>
</dbReference>
<dbReference type="SUPFAM" id="SSF56655">
    <property type="entry name" value="Carbohydrate phosphatase"/>
    <property type="match status" value="1"/>
</dbReference>
<feature type="binding site" evidence="5">
    <location>
        <position position="247"/>
    </location>
    <ligand>
        <name>Mg(2+)</name>
        <dbReference type="ChEBI" id="CHEBI:18420"/>
        <label>1</label>
        <note>catalytic</note>
    </ligand>
</feature>
<sequence length="310" mass="32975">MQTMVAFTSRDHSWVGTVGFRSFAQEVDVAVGLALKCGENMRATAGAAALFKDGDDGIDPQTATDLENERLVTAGLREAFPSHDIIGEESSAAAGGVPAVEARPTWIIDPIDGTQNFCHGMPESVVSIGLAVGGLPELGVIYDPYRDDLYVGVVEEGAYLNGRRLPPADEGAPDQLDRSVVLSDLGYERSAQGSARLAAVYRALLDRNVFAFRIVGSTVLSLAWLASGRCDAVIMGVGKRDTPKAWDWCAGWALGRATGCTFRRLISDRPFALASSSVCAARREALAEVLQASVREAVADLPMDELPSEA</sequence>
<dbReference type="PANTHER" id="PTHR20854">
    <property type="entry name" value="INOSITOL MONOPHOSPHATASE"/>
    <property type="match status" value="1"/>
</dbReference>
<dbReference type="PANTHER" id="PTHR20854:SF4">
    <property type="entry name" value="INOSITOL-1-MONOPHOSPHATASE-RELATED"/>
    <property type="match status" value="1"/>
</dbReference>